<dbReference type="EMBL" id="JABBHF010000004">
    <property type="protein sequence ID" value="NMH87400.1"/>
    <property type="molecule type" value="Genomic_DNA"/>
</dbReference>
<keyword evidence="1" id="KW-0255">Endonuclease</keyword>
<accession>A0ABX1RYI2</accession>
<keyword evidence="1" id="KW-0540">Nuclease</keyword>
<evidence type="ECO:0000313" key="2">
    <source>
        <dbReference type="Proteomes" id="UP000746690"/>
    </source>
</evidence>
<sequence>MNLDITKYPNLLDKIDLSSSDITNQILNYKLEFYNYRDSKVEWQMNLPMFLDTFYDLIIKNNIIPTQSELWHAYEKVLPTDINDSLKGIKARLYRAYPSLVRDIHFSKYLEEHVINGAKIIYNKVLDVEHGIDIIIDFKNQLYALNLFTKTKRAFLGREKKSHRHIHIDNIVPIDLPLKLQEENKVGDFYLFKEKQLHELKSILKKIIRKS</sequence>
<keyword evidence="2" id="KW-1185">Reference proteome</keyword>
<protein>
    <submittedName>
        <fullName evidence="1">TaqI family restriction endonuclease</fullName>
    </submittedName>
</protein>
<dbReference type="RefSeq" id="WP_169671884.1">
    <property type="nucleotide sequence ID" value="NZ_JABBHF010000004.1"/>
</dbReference>
<dbReference type="GO" id="GO:0004519">
    <property type="term" value="F:endonuclease activity"/>
    <property type="evidence" value="ECO:0007669"/>
    <property type="project" value="UniProtKB-KW"/>
</dbReference>
<reference evidence="1 2" key="1">
    <citation type="submission" date="2020-04" db="EMBL/GenBank/DDBJ databases">
        <title>A Flavivirga sp. nov.</title>
        <authorList>
            <person name="Sun X."/>
        </authorList>
    </citation>
    <scope>NUCLEOTIDE SEQUENCE [LARGE SCALE GENOMIC DNA]</scope>
    <source>
        <strain evidence="1 2">Y03</strain>
    </source>
</reference>
<proteinExistence type="predicted"/>
<dbReference type="Proteomes" id="UP000746690">
    <property type="component" value="Unassembled WGS sequence"/>
</dbReference>
<comment type="caution">
    <text evidence="1">The sequence shown here is derived from an EMBL/GenBank/DDBJ whole genome shotgun (WGS) entry which is preliminary data.</text>
</comment>
<evidence type="ECO:0000313" key="1">
    <source>
        <dbReference type="EMBL" id="NMH87400.1"/>
    </source>
</evidence>
<gene>
    <name evidence="1" type="ORF">HHX25_07785</name>
</gene>
<keyword evidence="1" id="KW-0378">Hydrolase</keyword>
<name>A0ABX1RYI2_9FLAO</name>
<organism evidence="1 2">
    <name type="scientific">Flavivirga algicola</name>
    <dbReference type="NCBI Taxonomy" id="2729136"/>
    <lineage>
        <taxon>Bacteria</taxon>
        <taxon>Pseudomonadati</taxon>
        <taxon>Bacteroidota</taxon>
        <taxon>Flavobacteriia</taxon>
        <taxon>Flavobacteriales</taxon>
        <taxon>Flavobacteriaceae</taxon>
        <taxon>Flavivirga</taxon>
    </lineage>
</organism>